<sequence length="65" mass="7097">MSLPLLAHDTLTTALADWDQREGLTEFAWLVFAAILGSQGPLVVDLAQFLTSDAFDRAKASYILT</sequence>
<protein>
    <recommendedName>
        <fullName evidence="3">Major facilitator superfamily (MFS) profile domain-containing protein</fullName>
    </recommendedName>
</protein>
<proteinExistence type="predicted"/>
<reference evidence="1 2" key="1">
    <citation type="submission" date="2019-06" db="EMBL/GenBank/DDBJ databases">
        <authorList>
            <person name="Broberg M."/>
        </authorList>
    </citation>
    <scope>NUCLEOTIDE SEQUENCE [LARGE SCALE GENOMIC DNA]</scope>
</reference>
<name>A0ABY6UQR4_BIOOC</name>
<gene>
    <name evidence="1" type="ORF">CLO192961_LOCUS322828</name>
</gene>
<dbReference type="Proteomes" id="UP000766486">
    <property type="component" value="Unassembled WGS sequence"/>
</dbReference>
<evidence type="ECO:0000313" key="1">
    <source>
        <dbReference type="EMBL" id="VUC32215.1"/>
    </source>
</evidence>
<dbReference type="EMBL" id="CABFNS010000847">
    <property type="protein sequence ID" value="VUC32215.1"/>
    <property type="molecule type" value="Genomic_DNA"/>
</dbReference>
<accession>A0ABY6UQR4</accession>
<evidence type="ECO:0008006" key="3">
    <source>
        <dbReference type="Google" id="ProtNLM"/>
    </source>
</evidence>
<keyword evidence="2" id="KW-1185">Reference proteome</keyword>
<organism evidence="1 2">
    <name type="scientific">Bionectria ochroleuca</name>
    <name type="common">Gliocladium roseum</name>
    <dbReference type="NCBI Taxonomy" id="29856"/>
    <lineage>
        <taxon>Eukaryota</taxon>
        <taxon>Fungi</taxon>
        <taxon>Dikarya</taxon>
        <taxon>Ascomycota</taxon>
        <taxon>Pezizomycotina</taxon>
        <taxon>Sordariomycetes</taxon>
        <taxon>Hypocreomycetidae</taxon>
        <taxon>Hypocreales</taxon>
        <taxon>Bionectriaceae</taxon>
        <taxon>Clonostachys</taxon>
    </lineage>
</organism>
<evidence type="ECO:0000313" key="2">
    <source>
        <dbReference type="Proteomes" id="UP000766486"/>
    </source>
</evidence>
<comment type="caution">
    <text evidence="1">The sequence shown here is derived from an EMBL/GenBank/DDBJ whole genome shotgun (WGS) entry which is preliminary data.</text>
</comment>